<evidence type="ECO:0000256" key="7">
    <source>
        <dbReference type="ARBA" id="ARBA00022989"/>
    </source>
</evidence>
<feature type="transmembrane region" description="Helical" evidence="11">
    <location>
        <begin position="20"/>
        <end position="41"/>
    </location>
</feature>
<evidence type="ECO:0000256" key="9">
    <source>
        <dbReference type="ARBA" id="ARBA00025772"/>
    </source>
</evidence>
<evidence type="ECO:0000313" key="13">
    <source>
        <dbReference type="EMBL" id="PLX63574.1"/>
    </source>
</evidence>
<evidence type="ECO:0000256" key="5">
    <source>
        <dbReference type="ARBA" id="ARBA00022519"/>
    </source>
</evidence>
<dbReference type="AlphaFoldDB" id="A0A2N6D1J5"/>
<keyword evidence="3" id="KW-1003">Cell membrane</keyword>
<evidence type="ECO:0000256" key="6">
    <source>
        <dbReference type="ARBA" id="ARBA00022692"/>
    </source>
</evidence>
<dbReference type="RefSeq" id="WP_029132678.1">
    <property type="nucleotide sequence ID" value="NZ_CAXXYC010000003.1"/>
</dbReference>
<evidence type="ECO:0000256" key="2">
    <source>
        <dbReference type="ARBA" id="ARBA00021549"/>
    </source>
</evidence>
<evidence type="ECO:0000256" key="11">
    <source>
        <dbReference type="SAM" id="Phobius"/>
    </source>
</evidence>
<dbReference type="Pfam" id="PF07963">
    <property type="entry name" value="N_methyl"/>
    <property type="match status" value="1"/>
</dbReference>
<feature type="domain" description="General secretion pathway GspH" evidence="12">
    <location>
        <begin position="51"/>
        <end position="168"/>
    </location>
</feature>
<dbReference type="Proteomes" id="UP000235015">
    <property type="component" value="Unassembled WGS sequence"/>
</dbReference>
<keyword evidence="6 11" id="KW-0812">Transmembrane</keyword>
<sequence>MKSHVNGFTRRCDGLTLLELLITLAIGGITLSLAIPAMGALTGNNARSSSINTMISHIQLGRSEAITRARRTILCPSLDGQTCNDSIIWDQGYILVEDSNNNKTVDSDDTLLRVFQGLSDRITVHSTILRKRILFNPLGMSPGYNLTLSFCDQQQVVEPKAVIVSNTGRPRLSQTKSDGSPIDCP</sequence>
<protein>
    <recommendedName>
        <fullName evidence="2">Type II secretion system protein H</fullName>
    </recommendedName>
    <alternativeName>
        <fullName evidence="10">General secretion pathway protein H</fullName>
    </alternativeName>
</protein>
<dbReference type="STRING" id="1111735.GCA_000428045_03393"/>
<dbReference type="NCBIfam" id="TIGR02532">
    <property type="entry name" value="IV_pilin_GFxxxE"/>
    <property type="match status" value="1"/>
</dbReference>
<comment type="caution">
    <text evidence="13">The sequence shown here is derived from an EMBL/GenBank/DDBJ whole genome shotgun (WGS) entry which is preliminary data.</text>
</comment>
<name>A0A2N6D1J5_9GAMM</name>
<proteinExistence type="inferred from homology"/>
<reference evidence="13 14" key="1">
    <citation type="submission" date="2017-11" db="EMBL/GenBank/DDBJ databases">
        <title>Genome-resolved metagenomics identifies genetic mobility, metabolic interactions, and unexpected diversity in perchlorate-reducing communities.</title>
        <authorList>
            <person name="Barnum T.P."/>
            <person name="Figueroa I.A."/>
            <person name="Carlstrom C.I."/>
            <person name="Lucas L.N."/>
            <person name="Engelbrektson A.L."/>
            <person name="Coates J.D."/>
        </authorList>
    </citation>
    <scope>NUCLEOTIDE SEQUENCE [LARGE SCALE GENOMIC DNA]</scope>
    <source>
        <strain evidence="13">BM301</strain>
    </source>
</reference>
<evidence type="ECO:0000313" key="14">
    <source>
        <dbReference type="Proteomes" id="UP000235015"/>
    </source>
</evidence>
<comment type="subcellular location">
    <subcellularLocation>
        <location evidence="1">Cell inner membrane</location>
        <topology evidence="1">Single-pass membrane protein</topology>
    </subcellularLocation>
</comment>
<organism evidence="13 14">
    <name type="scientific">Sedimenticola selenatireducens</name>
    <dbReference type="NCBI Taxonomy" id="191960"/>
    <lineage>
        <taxon>Bacteria</taxon>
        <taxon>Pseudomonadati</taxon>
        <taxon>Pseudomonadota</taxon>
        <taxon>Gammaproteobacteria</taxon>
        <taxon>Chromatiales</taxon>
        <taxon>Sedimenticolaceae</taxon>
        <taxon>Sedimenticola</taxon>
    </lineage>
</organism>
<keyword evidence="4" id="KW-0488">Methylation</keyword>
<dbReference type="EMBL" id="PKUN01000001">
    <property type="protein sequence ID" value="PLX63574.1"/>
    <property type="molecule type" value="Genomic_DNA"/>
</dbReference>
<evidence type="ECO:0000259" key="12">
    <source>
        <dbReference type="Pfam" id="PF12019"/>
    </source>
</evidence>
<dbReference type="Pfam" id="PF12019">
    <property type="entry name" value="GspH"/>
    <property type="match status" value="1"/>
</dbReference>
<dbReference type="InterPro" id="IPR045584">
    <property type="entry name" value="Pilin-like"/>
</dbReference>
<dbReference type="GO" id="GO:0015627">
    <property type="term" value="C:type II protein secretion system complex"/>
    <property type="evidence" value="ECO:0007669"/>
    <property type="project" value="InterPro"/>
</dbReference>
<dbReference type="SUPFAM" id="SSF54523">
    <property type="entry name" value="Pili subunits"/>
    <property type="match status" value="1"/>
</dbReference>
<keyword evidence="5" id="KW-0997">Cell inner membrane</keyword>
<evidence type="ECO:0000256" key="10">
    <source>
        <dbReference type="ARBA" id="ARBA00030775"/>
    </source>
</evidence>
<evidence type="ECO:0000256" key="4">
    <source>
        <dbReference type="ARBA" id="ARBA00022481"/>
    </source>
</evidence>
<comment type="similarity">
    <text evidence="9">Belongs to the GSP H family.</text>
</comment>
<gene>
    <name evidence="13" type="ORF">C0630_01370</name>
</gene>
<evidence type="ECO:0000256" key="8">
    <source>
        <dbReference type="ARBA" id="ARBA00023136"/>
    </source>
</evidence>
<keyword evidence="7 11" id="KW-1133">Transmembrane helix</keyword>
<evidence type="ECO:0000256" key="1">
    <source>
        <dbReference type="ARBA" id="ARBA00004377"/>
    </source>
</evidence>
<dbReference type="GO" id="GO:0015628">
    <property type="term" value="P:protein secretion by the type II secretion system"/>
    <property type="evidence" value="ECO:0007669"/>
    <property type="project" value="InterPro"/>
</dbReference>
<dbReference type="InterPro" id="IPR012902">
    <property type="entry name" value="N_methyl_site"/>
</dbReference>
<dbReference type="Gene3D" id="3.55.40.10">
    <property type="entry name" value="minor pseudopilin epsh domain"/>
    <property type="match status" value="1"/>
</dbReference>
<accession>A0A2N6D1J5</accession>
<dbReference type="InterPro" id="IPR022346">
    <property type="entry name" value="T2SS_GspH"/>
</dbReference>
<dbReference type="GO" id="GO:0005886">
    <property type="term" value="C:plasma membrane"/>
    <property type="evidence" value="ECO:0007669"/>
    <property type="project" value="UniProtKB-SubCell"/>
</dbReference>
<evidence type="ECO:0000256" key="3">
    <source>
        <dbReference type="ARBA" id="ARBA00022475"/>
    </source>
</evidence>
<keyword evidence="8 11" id="KW-0472">Membrane</keyword>